<keyword evidence="7 14" id="KW-0863">Zinc-finger</keyword>
<feature type="region of interest" description="Disordered" evidence="15">
    <location>
        <begin position="293"/>
        <end position="362"/>
    </location>
</feature>
<dbReference type="SMART" id="SM00355">
    <property type="entry name" value="ZnF_C2H2"/>
    <property type="match status" value="14"/>
</dbReference>
<protein>
    <submittedName>
        <fullName evidence="19 20">Zinc finger protein 345-like isoform X1</fullName>
    </submittedName>
</protein>
<evidence type="ECO:0000259" key="17">
    <source>
        <dbReference type="PROSITE" id="PS50804"/>
    </source>
</evidence>
<dbReference type="Gene3D" id="3.30.160.60">
    <property type="entry name" value="Classic Zinc Finger"/>
    <property type="match status" value="14"/>
</dbReference>
<feature type="compositionally biased region" description="Basic and acidic residues" evidence="15">
    <location>
        <begin position="333"/>
        <end position="345"/>
    </location>
</feature>
<evidence type="ECO:0000256" key="4">
    <source>
        <dbReference type="ARBA" id="ARBA00022499"/>
    </source>
</evidence>
<feature type="domain" description="C2H2-type" evidence="16">
    <location>
        <begin position="560"/>
        <end position="587"/>
    </location>
</feature>
<keyword evidence="9" id="KW-0832">Ubl conjugation</keyword>
<evidence type="ECO:0000256" key="15">
    <source>
        <dbReference type="SAM" id="MobiDB-lite"/>
    </source>
</evidence>
<keyword evidence="6" id="KW-0677">Repeat</keyword>
<feature type="compositionally biased region" description="Basic and acidic residues" evidence="15">
    <location>
        <begin position="423"/>
        <end position="465"/>
    </location>
</feature>
<dbReference type="FunFam" id="3.30.160.60:FF:000247">
    <property type="entry name" value="Zinc finger protein 236"/>
    <property type="match status" value="1"/>
</dbReference>
<dbReference type="FunFam" id="1.10.4020.10:FF:000001">
    <property type="entry name" value="zinc finger protein 263 isoform X1"/>
    <property type="match status" value="1"/>
</dbReference>
<keyword evidence="18" id="KW-1185">Reference proteome</keyword>
<feature type="domain" description="C2H2-type" evidence="16">
    <location>
        <begin position="532"/>
        <end position="559"/>
    </location>
</feature>
<comment type="similarity">
    <text evidence="3">Belongs to the krueppel C2H2-type zinc-finger protein family.</text>
</comment>
<organism evidence="18 19">
    <name type="scientific">Eublepharis macularius</name>
    <name type="common">Leopard gecko</name>
    <name type="synonym">Cyrtodactylus macularius</name>
    <dbReference type="NCBI Taxonomy" id="481883"/>
    <lineage>
        <taxon>Eukaryota</taxon>
        <taxon>Metazoa</taxon>
        <taxon>Chordata</taxon>
        <taxon>Craniata</taxon>
        <taxon>Vertebrata</taxon>
        <taxon>Euteleostomi</taxon>
        <taxon>Lepidosauria</taxon>
        <taxon>Squamata</taxon>
        <taxon>Bifurcata</taxon>
        <taxon>Gekkota</taxon>
        <taxon>Eublepharidae</taxon>
        <taxon>Eublepharinae</taxon>
        <taxon>Eublepharis</taxon>
    </lineage>
</organism>
<feature type="domain" description="C2H2-type" evidence="16">
    <location>
        <begin position="840"/>
        <end position="867"/>
    </location>
</feature>
<evidence type="ECO:0000256" key="11">
    <source>
        <dbReference type="ARBA" id="ARBA00023125"/>
    </source>
</evidence>
<evidence type="ECO:0000313" key="20">
    <source>
        <dbReference type="RefSeq" id="XP_054833866.1"/>
    </source>
</evidence>
<dbReference type="GeneID" id="129328672"/>
<dbReference type="PROSITE" id="PS00028">
    <property type="entry name" value="ZINC_FINGER_C2H2_1"/>
    <property type="match status" value="14"/>
</dbReference>
<dbReference type="SUPFAM" id="SSF47353">
    <property type="entry name" value="Retrovirus capsid dimerization domain-like"/>
    <property type="match status" value="1"/>
</dbReference>
<dbReference type="FunFam" id="3.30.160.60:FF:001270">
    <property type="entry name" value="zinc finger protein 583 isoform X1"/>
    <property type="match status" value="1"/>
</dbReference>
<dbReference type="SUPFAM" id="SSF57667">
    <property type="entry name" value="beta-beta-alpha zinc fingers"/>
    <property type="match status" value="8"/>
</dbReference>
<dbReference type="InterPro" id="IPR038269">
    <property type="entry name" value="SCAN_sf"/>
</dbReference>
<feature type="domain" description="C2H2-type" evidence="16">
    <location>
        <begin position="616"/>
        <end position="643"/>
    </location>
</feature>
<evidence type="ECO:0000256" key="6">
    <source>
        <dbReference type="ARBA" id="ARBA00022737"/>
    </source>
</evidence>
<dbReference type="InterPro" id="IPR036236">
    <property type="entry name" value="Znf_C2H2_sf"/>
</dbReference>
<feature type="domain" description="C2H2-type" evidence="16">
    <location>
        <begin position="644"/>
        <end position="671"/>
    </location>
</feature>
<feature type="domain" description="C2H2-type" evidence="16">
    <location>
        <begin position="756"/>
        <end position="783"/>
    </location>
</feature>
<dbReference type="RefSeq" id="XP_054833866.1">
    <property type="nucleotide sequence ID" value="XM_054977891.1"/>
</dbReference>
<feature type="domain" description="C2H2-type" evidence="16">
    <location>
        <begin position="383"/>
        <end position="410"/>
    </location>
</feature>
<reference evidence="19 20" key="1">
    <citation type="submission" date="2025-04" db="UniProtKB">
        <authorList>
            <consortium name="RefSeq"/>
        </authorList>
    </citation>
    <scope>IDENTIFICATION</scope>
    <source>
        <tissue evidence="19 20">Blood</tissue>
    </source>
</reference>
<feature type="domain" description="C2H2-type" evidence="16">
    <location>
        <begin position="728"/>
        <end position="755"/>
    </location>
</feature>
<dbReference type="KEGG" id="emc:129328672"/>
<dbReference type="FunFam" id="3.30.160.60:FF:002343">
    <property type="entry name" value="Zinc finger protein 33A"/>
    <property type="match status" value="1"/>
</dbReference>
<feature type="compositionally biased region" description="Basic and acidic residues" evidence="15">
    <location>
        <begin position="1"/>
        <end position="10"/>
    </location>
</feature>
<evidence type="ECO:0000313" key="19">
    <source>
        <dbReference type="RefSeq" id="XP_054833865.1"/>
    </source>
</evidence>
<evidence type="ECO:0000256" key="7">
    <source>
        <dbReference type="ARBA" id="ARBA00022771"/>
    </source>
</evidence>
<keyword evidence="11" id="KW-0238">DNA-binding</keyword>
<dbReference type="FunFam" id="3.30.160.60:FF:000151">
    <property type="entry name" value="Zinc finger and SCAN domain-containing 21"/>
    <property type="match status" value="1"/>
</dbReference>
<evidence type="ECO:0000313" key="18">
    <source>
        <dbReference type="Proteomes" id="UP001190640"/>
    </source>
</evidence>
<dbReference type="SMART" id="SM00431">
    <property type="entry name" value="SCAN"/>
    <property type="match status" value="1"/>
</dbReference>
<feature type="region of interest" description="Disordered" evidence="15">
    <location>
        <begin position="1"/>
        <end position="21"/>
    </location>
</feature>
<evidence type="ECO:0000256" key="12">
    <source>
        <dbReference type="ARBA" id="ARBA00023163"/>
    </source>
</evidence>
<feature type="region of interest" description="Disordered" evidence="15">
    <location>
        <begin position="403"/>
        <end position="465"/>
    </location>
</feature>
<dbReference type="Proteomes" id="UP001190640">
    <property type="component" value="Chromosome 4"/>
</dbReference>
<feature type="domain" description="C2H2-type" evidence="16">
    <location>
        <begin position="672"/>
        <end position="699"/>
    </location>
</feature>
<feature type="domain" description="C2H2-type" evidence="16">
    <location>
        <begin position="700"/>
        <end position="727"/>
    </location>
</feature>
<evidence type="ECO:0000256" key="9">
    <source>
        <dbReference type="ARBA" id="ARBA00022843"/>
    </source>
</evidence>
<dbReference type="PANTHER" id="PTHR24384:SF235">
    <property type="entry name" value="ZINC FINGER PROTEIN 519"/>
    <property type="match status" value="1"/>
</dbReference>
<dbReference type="GO" id="GO:0005634">
    <property type="term" value="C:nucleus"/>
    <property type="evidence" value="ECO:0007669"/>
    <property type="project" value="UniProtKB-SubCell"/>
</dbReference>
<name>A0AA97JA30_EUBMA</name>
<keyword evidence="10" id="KW-0805">Transcription regulation</keyword>
<evidence type="ECO:0000256" key="10">
    <source>
        <dbReference type="ARBA" id="ARBA00023015"/>
    </source>
</evidence>
<evidence type="ECO:0000256" key="8">
    <source>
        <dbReference type="ARBA" id="ARBA00022833"/>
    </source>
</evidence>
<evidence type="ECO:0000256" key="5">
    <source>
        <dbReference type="ARBA" id="ARBA00022723"/>
    </source>
</evidence>
<feature type="compositionally biased region" description="Acidic residues" evidence="15">
    <location>
        <begin position="411"/>
        <end position="420"/>
    </location>
</feature>
<dbReference type="PROSITE" id="PS50157">
    <property type="entry name" value="ZINC_FINGER_C2H2_2"/>
    <property type="match status" value="14"/>
</dbReference>
<dbReference type="InterPro" id="IPR050752">
    <property type="entry name" value="C2H2-ZF_domain"/>
</dbReference>
<feature type="domain" description="C2H2-type" evidence="16">
    <location>
        <begin position="812"/>
        <end position="839"/>
    </location>
</feature>
<feature type="domain" description="C2H2-type" evidence="16">
    <location>
        <begin position="504"/>
        <end position="531"/>
    </location>
</feature>
<dbReference type="FunFam" id="3.30.160.60:FF:000295">
    <property type="entry name" value="zinc finger protein 19"/>
    <property type="match status" value="1"/>
</dbReference>
<comment type="subcellular location">
    <subcellularLocation>
        <location evidence="2">Nucleus</location>
    </subcellularLocation>
</comment>
<sequence>MKTEWQDMKIGEGPAGRGMAAHDLQAGSIRGFLRRRPRDHPAAEGSLSLAQWEAQWQEFLRTLESPHSGWGSPHLPAKPSPWDDAKAFLASFEQVAEACQWPQEEWVTRLRPALSGEAEQAFNSLDVRDREDYGKVKAAILRGDVLSREKQRQQFRRFCYQEAEGPRGAYSQLREMCRGWLRVEKHSKEQILELLILEQLLTVLPPEIRSWVSEGGPESCSQAVALAEEFLLRQETQVLLEEASGRVSEAGQDPCEAEQGQLTRGLKEEEDGEASPLAGAVEETIEEFQGFSLNKGKNEESKGNFGILTQPPRQEESHAEKMRNKPVPCQAGEFHEIPVRAERSPQKRRKEGHENASMASGTTFIQSMNVISHLDVPSREKPYSCLECGKGFSRRAVLVSHQRIHSAGDSQENEDDEDWLESSQDKAKDEELEGNFRNRDGPKRPEGSHTVEKRDKHIPCQREDFSEAIPMLEEKSKCLKSGMNFSDQSQYNIHSQKHNGKKTHKCLECGKCFEYTSHLISHQRIHTGERPFECSDCGKKFISNRYLLQHLRSHTGEKPSECSECGKKFFCNEALLRHLRRHRGEKPFECSDCGKKFNRSGHLQQHQRIHTGVKPFECSDCGKKFNCSGHLQQHQRIHTGVKPFECSDCGKKFNCNGHLQQHQRIHTGVKPFECSDCGKKFNRSGNLQQHQRIHTGVKPFECSDCGKKFNCSRNLQQHQRIHTGVKRFQCSDCGKKFFCNSYLLQHLRTHAGEKPFECSACGKKFFYNGDLLRHLRRHTGEKPFECSDCGKKFNRSGHLQRHQRIHTGVKPFECSDCGKKFNRSGNLQQHQRIHTGVKPFECSACGKSFNRKIHLHRHQRIHMRRNHVTAQPVTTTHLEQ</sequence>
<dbReference type="Gene3D" id="1.10.4020.10">
    <property type="entry name" value="DNA breaking-rejoining enzymes"/>
    <property type="match status" value="1"/>
</dbReference>
<accession>A0AA97JA30</accession>
<dbReference type="GO" id="GO:0000981">
    <property type="term" value="F:DNA-binding transcription factor activity, RNA polymerase II-specific"/>
    <property type="evidence" value="ECO:0007669"/>
    <property type="project" value="TreeGrafter"/>
</dbReference>
<feature type="domain" description="C2H2-type" evidence="16">
    <location>
        <begin position="588"/>
        <end position="615"/>
    </location>
</feature>
<dbReference type="FunFam" id="3.30.160.60:FF:000358">
    <property type="entry name" value="zinc finger protein 24"/>
    <property type="match status" value="5"/>
</dbReference>
<evidence type="ECO:0000256" key="3">
    <source>
        <dbReference type="ARBA" id="ARBA00006991"/>
    </source>
</evidence>
<keyword evidence="4" id="KW-1017">Isopeptide bond</keyword>
<evidence type="ECO:0000256" key="14">
    <source>
        <dbReference type="PROSITE-ProRule" id="PRU00042"/>
    </source>
</evidence>
<dbReference type="Pfam" id="PF00096">
    <property type="entry name" value="zf-C2H2"/>
    <property type="match status" value="13"/>
</dbReference>
<dbReference type="GO" id="GO:0000978">
    <property type="term" value="F:RNA polymerase II cis-regulatory region sequence-specific DNA binding"/>
    <property type="evidence" value="ECO:0007669"/>
    <property type="project" value="TreeGrafter"/>
</dbReference>
<feature type="domain" description="C2H2-type" evidence="16">
    <location>
        <begin position="784"/>
        <end position="811"/>
    </location>
</feature>
<evidence type="ECO:0000256" key="13">
    <source>
        <dbReference type="ARBA" id="ARBA00023242"/>
    </source>
</evidence>
<dbReference type="GO" id="GO:0008270">
    <property type="term" value="F:zinc ion binding"/>
    <property type="evidence" value="ECO:0007669"/>
    <property type="project" value="UniProtKB-KW"/>
</dbReference>
<keyword evidence="12" id="KW-0804">Transcription</keyword>
<feature type="compositionally biased region" description="Basic and acidic residues" evidence="15">
    <location>
        <begin position="313"/>
        <end position="323"/>
    </location>
</feature>
<dbReference type="AlphaFoldDB" id="A0AA97JA30"/>
<gene>
    <name evidence="19 20" type="primary">LOC129328672</name>
</gene>
<dbReference type="PANTHER" id="PTHR24384">
    <property type="entry name" value="FINGER PUTATIVE TRANSCRIPTION FACTOR FAMILY-RELATED"/>
    <property type="match status" value="1"/>
</dbReference>
<dbReference type="FunFam" id="3.30.160.60:FF:000478">
    <property type="entry name" value="Zinc finger protein 133"/>
    <property type="match status" value="1"/>
</dbReference>
<dbReference type="RefSeq" id="XP_054833865.1">
    <property type="nucleotide sequence ID" value="XM_054977890.1"/>
</dbReference>
<dbReference type="FunFam" id="3.30.160.60:FF:000624">
    <property type="entry name" value="zinc finger protein 697"/>
    <property type="match status" value="1"/>
</dbReference>
<comment type="function">
    <text evidence="1">May be involved in transcriptional regulation.</text>
</comment>
<evidence type="ECO:0000259" key="16">
    <source>
        <dbReference type="PROSITE" id="PS50157"/>
    </source>
</evidence>
<dbReference type="InterPro" id="IPR003309">
    <property type="entry name" value="SCAN_dom"/>
</dbReference>
<evidence type="ECO:0000256" key="2">
    <source>
        <dbReference type="ARBA" id="ARBA00004123"/>
    </source>
</evidence>
<dbReference type="PROSITE" id="PS50804">
    <property type="entry name" value="SCAN_BOX"/>
    <property type="match status" value="1"/>
</dbReference>
<feature type="domain" description="SCAN box" evidence="17">
    <location>
        <begin position="152"/>
        <end position="230"/>
    </location>
</feature>
<keyword evidence="5" id="KW-0479">Metal-binding</keyword>
<dbReference type="InterPro" id="IPR013087">
    <property type="entry name" value="Znf_C2H2_type"/>
</dbReference>
<dbReference type="Pfam" id="PF02023">
    <property type="entry name" value="SCAN"/>
    <property type="match status" value="1"/>
</dbReference>
<keyword evidence="8" id="KW-0862">Zinc</keyword>
<evidence type="ECO:0000256" key="1">
    <source>
        <dbReference type="ARBA" id="ARBA00003767"/>
    </source>
</evidence>
<feature type="region of interest" description="Disordered" evidence="15">
    <location>
        <begin position="245"/>
        <end position="277"/>
    </location>
</feature>
<keyword evidence="13" id="KW-0539">Nucleus</keyword>
<proteinExistence type="inferred from homology"/>
<dbReference type="FunFam" id="3.30.160.60:FF:000051">
    <property type="entry name" value="zinc finger protein 585A"/>
    <property type="match status" value="2"/>
</dbReference>